<gene>
    <name evidence="1" type="ORF">I5E68_03280</name>
</gene>
<evidence type="ECO:0000313" key="2">
    <source>
        <dbReference type="Proteomes" id="UP000617634"/>
    </source>
</evidence>
<accession>A0A931H9S1</accession>
<comment type="caution">
    <text evidence="1">The sequence shown here is derived from an EMBL/GenBank/DDBJ whole genome shotgun (WGS) entry which is preliminary data.</text>
</comment>
<evidence type="ECO:0000313" key="1">
    <source>
        <dbReference type="EMBL" id="MBH0111975.1"/>
    </source>
</evidence>
<proteinExistence type="predicted"/>
<keyword evidence="2" id="KW-1185">Reference proteome</keyword>
<sequence>MTPEVASLRIGRTVRSVEDAMDELIARSGELFAEMARARIATANAAHAGQRPMMRIAAMQKNLVAARSELVRAHSDLSRLAETMDIPVEECPENAVLADTAFEDAA</sequence>
<organism evidence="1 2">
    <name type="scientific">Novosphingobium aureum</name>
    <dbReference type="NCBI Taxonomy" id="2792964"/>
    <lineage>
        <taxon>Bacteria</taxon>
        <taxon>Pseudomonadati</taxon>
        <taxon>Pseudomonadota</taxon>
        <taxon>Alphaproteobacteria</taxon>
        <taxon>Sphingomonadales</taxon>
        <taxon>Sphingomonadaceae</taxon>
        <taxon>Novosphingobium</taxon>
    </lineage>
</organism>
<name>A0A931H9S1_9SPHN</name>
<dbReference type="EMBL" id="JADZGI010000001">
    <property type="protein sequence ID" value="MBH0111975.1"/>
    <property type="molecule type" value="Genomic_DNA"/>
</dbReference>
<dbReference type="Proteomes" id="UP000617634">
    <property type="component" value="Unassembled WGS sequence"/>
</dbReference>
<dbReference type="AlphaFoldDB" id="A0A931H9S1"/>
<protein>
    <submittedName>
        <fullName evidence="1">Uncharacterized protein</fullName>
    </submittedName>
</protein>
<reference evidence="1" key="1">
    <citation type="submission" date="2020-11" db="EMBL/GenBank/DDBJ databases">
        <title>Novosphingobium aureum sp. nov., a marine bacterium isolated from sediment of a salt flat.</title>
        <authorList>
            <person name="Yoo Y."/>
            <person name="Kim J.-J."/>
        </authorList>
    </citation>
    <scope>NUCLEOTIDE SEQUENCE</scope>
    <source>
        <strain evidence="1">YJ-S2-02</strain>
    </source>
</reference>